<evidence type="ECO:0000256" key="1">
    <source>
        <dbReference type="SAM" id="MobiDB-lite"/>
    </source>
</evidence>
<organism evidence="2">
    <name type="scientific">Strombidinopsis acuminata</name>
    <dbReference type="NCBI Taxonomy" id="141414"/>
    <lineage>
        <taxon>Eukaryota</taxon>
        <taxon>Sar</taxon>
        <taxon>Alveolata</taxon>
        <taxon>Ciliophora</taxon>
        <taxon>Intramacronucleata</taxon>
        <taxon>Spirotrichea</taxon>
        <taxon>Choreotrichia</taxon>
        <taxon>Choreotrichida</taxon>
        <taxon>Strombidinopsidae</taxon>
        <taxon>Strombidinopsis</taxon>
    </lineage>
</organism>
<dbReference type="AlphaFoldDB" id="A0A7S3U0J9"/>
<accession>A0A7S3U0J9</accession>
<reference evidence="2" key="1">
    <citation type="submission" date="2021-01" db="EMBL/GenBank/DDBJ databases">
        <authorList>
            <person name="Corre E."/>
            <person name="Pelletier E."/>
            <person name="Niang G."/>
            <person name="Scheremetjew M."/>
            <person name="Finn R."/>
            <person name="Kale V."/>
            <person name="Holt S."/>
            <person name="Cochrane G."/>
            <person name="Meng A."/>
            <person name="Brown T."/>
            <person name="Cohen L."/>
        </authorList>
    </citation>
    <scope>NUCLEOTIDE SEQUENCE</scope>
    <source>
        <strain evidence="2">SPMC142</strain>
    </source>
</reference>
<feature type="region of interest" description="Disordered" evidence="1">
    <location>
        <begin position="26"/>
        <end position="65"/>
    </location>
</feature>
<protein>
    <submittedName>
        <fullName evidence="2">Uncharacterized protein</fullName>
    </submittedName>
</protein>
<proteinExistence type="predicted"/>
<gene>
    <name evidence="2" type="ORF">SACU0126_LOCUS31909</name>
</gene>
<sequence length="225" mass="24967">MTDRLYGVDRTRKAIAPSFMIASHHSKSLDHLSRPSSAASSRPRSAASRPPSQQRTMSRPQSADPRIAKSAAFRATNSTDPRFTTQNSLREGVPTWQKTQLQKAIDGDTGPPMLGISGMAVTTIEKIYREEFEGVMAASCDHPYVSTTAWNRGSVPHNLLTGSALSPNFFSMKPPPGTRGRDQWQPVWASEYNIRYYPRSSKEQRVANDPLLAVGVRSEQMRYLG</sequence>
<name>A0A7S3U0J9_9SPIT</name>
<dbReference type="EMBL" id="HBIQ01100325">
    <property type="protein sequence ID" value="CAE0597915.1"/>
    <property type="molecule type" value="Transcribed_RNA"/>
</dbReference>
<feature type="compositionally biased region" description="Low complexity" evidence="1">
    <location>
        <begin position="34"/>
        <end position="52"/>
    </location>
</feature>
<evidence type="ECO:0000313" key="2">
    <source>
        <dbReference type="EMBL" id="CAE0597915.1"/>
    </source>
</evidence>